<proteinExistence type="inferred from homology"/>
<name>A0A9X4LY63_9ACTN</name>
<comment type="caution">
    <text evidence="5">The sequence shown here is derived from an EMBL/GenBank/DDBJ whole genome shotgun (WGS) entry which is preliminary data.</text>
</comment>
<evidence type="ECO:0000256" key="2">
    <source>
        <dbReference type="RuleBase" id="RU003749"/>
    </source>
</evidence>
<dbReference type="EMBL" id="JANRHA010000002">
    <property type="protein sequence ID" value="MDG3013766.1"/>
    <property type="molecule type" value="Genomic_DNA"/>
</dbReference>
<dbReference type="NCBIfam" id="TIGR00377">
    <property type="entry name" value="ant_ant_sig"/>
    <property type="match status" value="1"/>
</dbReference>
<organism evidence="5 6">
    <name type="scientific">Speluncibacter jeojiensis</name>
    <dbReference type="NCBI Taxonomy" id="2710754"/>
    <lineage>
        <taxon>Bacteria</taxon>
        <taxon>Bacillati</taxon>
        <taxon>Actinomycetota</taxon>
        <taxon>Actinomycetes</taxon>
        <taxon>Mycobacteriales</taxon>
        <taxon>Speluncibacteraceae</taxon>
        <taxon>Speluncibacter</taxon>
    </lineage>
</organism>
<dbReference type="RefSeq" id="WP_332519277.1">
    <property type="nucleotide sequence ID" value="NZ_JANRHA010000002.1"/>
</dbReference>
<dbReference type="Proteomes" id="UP001152755">
    <property type="component" value="Unassembled WGS sequence"/>
</dbReference>
<dbReference type="PANTHER" id="PTHR33495">
    <property type="entry name" value="ANTI-SIGMA FACTOR ANTAGONIST TM_1081-RELATED-RELATED"/>
    <property type="match status" value="1"/>
</dbReference>
<evidence type="ECO:0000256" key="3">
    <source>
        <dbReference type="SAM" id="MobiDB-lite"/>
    </source>
</evidence>
<dbReference type="InterPro" id="IPR002645">
    <property type="entry name" value="STAS_dom"/>
</dbReference>
<dbReference type="GO" id="GO:0043856">
    <property type="term" value="F:anti-sigma factor antagonist activity"/>
    <property type="evidence" value="ECO:0007669"/>
    <property type="project" value="InterPro"/>
</dbReference>
<accession>A0A9X4LY63</accession>
<feature type="region of interest" description="Disordered" evidence="3">
    <location>
        <begin position="1"/>
        <end position="25"/>
    </location>
</feature>
<evidence type="ECO:0000259" key="4">
    <source>
        <dbReference type="PROSITE" id="PS50801"/>
    </source>
</evidence>
<comment type="similarity">
    <text evidence="1 2">Belongs to the anti-sigma-factor antagonist family.</text>
</comment>
<reference evidence="5" key="1">
    <citation type="submission" date="2022-08" db="EMBL/GenBank/DDBJ databases">
        <title>Genome analysis of Corynebacteriales strain.</title>
        <authorList>
            <person name="Lee S.D."/>
        </authorList>
    </citation>
    <scope>NUCLEOTIDE SEQUENCE</scope>
    <source>
        <strain evidence="5">D3-21</strain>
    </source>
</reference>
<dbReference type="PANTHER" id="PTHR33495:SF13">
    <property type="entry name" value="ANTI-SIGMA-F FACTOR ANTAGONIST RSFB"/>
    <property type="match status" value="1"/>
</dbReference>
<evidence type="ECO:0000256" key="1">
    <source>
        <dbReference type="ARBA" id="ARBA00009013"/>
    </source>
</evidence>
<protein>
    <recommendedName>
        <fullName evidence="2">Anti-sigma factor antagonist</fullName>
    </recommendedName>
</protein>
<dbReference type="SUPFAM" id="SSF52091">
    <property type="entry name" value="SpoIIaa-like"/>
    <property type="match status" value="1"/>
</dbReference>
<dbReference type="AlphaFoldDB" id="A0A9X4LY63"/>
<feature type="domain" description="STAS" evidence="4">
    <location>
        <begin position="32"/>
        <end position="127"/>
    </location>
</feature>
<sequence length="127" mass="12907">MTTSGTRDQDGADSPAGTGPAARVTADGEARVVAPSGEIDIVVAPGLQRDIEAVLADRPRRIVIDLSAVTFLASAGLAMLTACRHSAGSEIAFAVVADGPATARPIELTGLSDELHVYPSLEAALQS</sequence>
<gene>
    <name evidence="5" type="ORF">NVS88_04245</name>
</gene>
<dbReference type="Gene3D" id="3.30.750.24">
    <property type="entry name" value="STAS domain"/>
    <property type="match status" value="1"/>
</dbReference>
<dbReference type="CDD" id="cd07043">
    <property type="entry name" value="STAS_anti-anti-sigma_factors"/>
    <property type="match status" value="1"/>
</dbReference>
<dbReference type="Pfam" id="PF01740">
    <property type="entry name" value="STAS"/>
    <property type="match status" value="1"/>
</dbReference>
<evidence type="ECO:0000313" key="5">
    <source>
        <dbReference type="EMBL" id="MDG3013766.1"/>
    </source>
</evidence>
<dbReference type="InterPro" id="IPR036513">
    <property type="entry name" value="STAS_dom_sf"/>
</dbReference>
<keyword evidence="6" id="KW-1185">Reference proteome</keyword>
<dbReference type="InterPro" id="IPR003658">
    <property type="entry name" value="Anti-sigma_ant"/>
</dbReference>
<evidence type="ECO:0000313" key="6">
    <source>
        <dbReference type="Proteomes" id="UP001152755"/>
    </source>
</evidence>
<dbReference type="PROSITE" id="PS50801">
    <property type="entry name" value="STAS"/>
    <property type="match status" value="1"/>
</dbReference>